<protein>
    <recommendedName>
        <fullName evidence="4">6-phosphofructo-2-kinase domain-containing protein</fullName>
    </recommendedName>
</protein>
<dbReference type="EMBL" id="JBGBPQ010000005">
    <property type="protein sequence ID" value="KAL1524386.1"/>
    <property type="molecule type" value="Genomic_DNA"/>
</dbReference>
<dbReference type="GO" id="GO:0006000">
    <property type="term" value="P:fructose metabolic process"/>
    <property type="evidence" value="ECO:0007669"/>
    <property type="project" value="InterPro"/>
</dbReference>
<dbReference type="GO" id="GO:0006003">
    <property type="term" value="P:fructose 2,6-bisphosphate metabolic process"/>
    <property type="evidence" value="ECO:0007669"/>
    <property type="project" value="InterPro"/>
</dbReference>
<evidence type="ECO:0000256" key="1">
    <source>
        <dbReference type="ARBA" id="ARBA00022741"/>
    </source>
</evidence>
<dbReference type="Gene3D" id="3.40.50.300">
    <property type="entry name" value="P-loop containing nucleotide triphosphate hydrolases"/>
    <property type="match status" value="1"/>
</dbReference>
<dbReference type="InterPro" id="IPR001345">
    <property type="entry name" value="PG/BPGM_mutase_AS"/>
</dbReference>
<dbReference type="Gene3D" id="3.40.50.1240">
    <property type="entry name" value="Phosphoglycerate mutase-like"/>
    <property type="match status" value="1"/>
</dbReference>
<evidence type="ECO:0000256" key="3">
    <source>
        <dbReference type="SAM" id="MobiDB-lite"/>
    </source>
</evidence>
<keyword evidence="1" id="KW-0547">Nucleotide-binding</keyword>
<dbReference type="AlphaFoldDB" id="A0AB34JUN0"/>
<dbReference type="GO" id="GO:0005524">
    <property type="term" value="F:ATP binding"/>
    <property type="evidence" value="ECO:0007669"/>
    <property type="project" value="UniProtKB-KW"/>
</dbReference>
<keyword evidence="2" id="KW-0067">ATP-binding</keyword>
<dbReference type="InterPro" id="IPR029033">
    <property type="entry name" value="His_PPase_superfam"/>
</dbReference>
<feature type="region of interest" description="Disordered" evidence="3">
    <location>
        <begin position="1"/>
        <end position="28"/>
    </location>
</feature>
<dbReference type="SUPFAM" id="SSF53254">
    <property type="entry name" value="Phosphoglycerate mutase-like"/>
    <property type="match status" value="1"/>
</dbReference>
<name>A0AB34JUN0_PRYPA</name>
<dbReference type="Pfam" id="PF01591">
    <property type="entry name" value="6PF2K"/>
    <property type="match status" value="1"/>
</dbReference>
<organism evidence="5 6">
    <name type="scientific">Prymnesium parvum</name>
    <name type="common">Toxic golden alga</name>
    <dbReference type="NCBI Taxonomy" id="97485"/>
    <lineage>
        <taxon>Eukaryota</taxon>
        <taxon>Haptista</taxon>
        <taxon>Haptophyta</taxon>
        <taxon>Prymnesiophyceae</taxon>
        <taxon>Prymnesiales</taxon>
        <taxon>Prymnesiaceae</taxon>
        <taxon>Prymnesium</taxon>
    </lineage>
</organism>
<dbReference type="Proteomes" id="UP001515480">
    <property type="component" value="Unassembled WGS sequence"/>
</dbReference>
<gene>
    <name evidence="5" type="ORF">AB1Y20_019281</name>
</gene>
<dbReference type="PIRSF" id="PIRSF000709">
    <property type="entry name" value="6PFK_2-Ptase"/>
    <property type="match status" value="1"/>
</dbReference>
<dbReference type="GO" id="GO:0004331">
    <property type="term" value="F:fructose-2,6-bisphosphate 2-phosphatase activity"/>
    <property type="evidence" value="ECO:0007669"/>
    <property type="project" value="TreeGrafter"/>
</dbReference>
<proteinExistence type="predicted"/>
<dbReference type="InterPro" id="IPR013079">
    <property type="entry name" value="6Phosfructo_kin"/>
</dbReference>
<dbReference type="InterPro" id="IPR013078">
    <property type="entry name" value="His_Pase_superF_clade-1"/>
</dbReference>
<evidence type="ECO:0000313" key="6">
    <source>
        <dbReference type="Proteomes" id="UP001515480"/>
    </source>
</evidence>
<dbReference type="GO" id="GO:0003873">
    <property type="term" value="F:6-phosphofructo-2-kinase activity"/>
    <property type="evidence" value="ECO:0007669"/>
    <property type="project" value="InterPro"/>
</dbReference>
<dbReference type="SUPFAM" id="SSF52540">
    <property type="entry name" value="P-loop containing nucleoside triphosphate hydrolases"/>
    <property type="match status" value="1"/>
</dbReference>
<dbReference type="PROSITE" id="PS00175">
    <property type="entry name" value="PG_MUTASE"/>
    <property type="match status" value="1"/>
</dbReference>
<dbReference type="SMART" id="SM00855">
    <property type="entry name" value="PGAM"/>
    <property type="match status" value="1"/>
</dbReference>
<dbReference type="Pfam" id="PF00300">
    <property type="entry name" value="His_Phos_1"/>
    <property type="match status" value="1"/>
</dbReference>
<evidence type="ECO:0000313" key="5">
    <source>
        <dbReference type="EMBL" id="KAL1524386.1"/>
    </source>
</evidence>
<accession>A0AB34JUN0</accession>
<dbReference type="InterPro" id="IPR003094">
    <property type="entry name" value="6Pfruct_kin"/>
</dbReference>
<dbReference type="GO" id="GO:0005829">
    <property type="term" value="C:cytosol"/>
    <property type="evidence" value="ECO:0007669"/>
    <property type="project" value="TreeGrafter"/>
</dbReference>
<comment type="caution">
    <text evidence="5">The sequence shown here is derived from an EMBL/GenBank/DDBJ whole genome shotgun (WGS) entry which is preliminary data.</text>
</comment>
<reference evidence="5 6" key="1">
    <citation type="journal article" date="2024" name="Science">
        <title>Giant polyketide synthase enzymes in the biosynthesis of giant marine polyether toxins.</title>
        <authorList>
            <person name="Fallon T.R."/>
            <person name="Shende V.V."/>
            <person name="Wierzbicki I.H."/>
            <person name="Pendleton A.L."/>
            <person name="Watervoot N.F."/>
            <person name="Auber R.P."/>
            <person name="Gonzalez D.J."/>
            <person name="Wisecaver J.H."/>
            <person name="Moore B.S."/>
        </authorList>
    </citation>
    <scope>NUCLEOTIDE SEQUENCE [LARGE SCALE GENOMIC DNA]</scope>
    <source>
        <strain evidence="5 6">12B1</strain>
    </source>
</reference>
<evidence type="ECO:0000256" key="2">
    <source>
        <dbReference type="ARBA" id="ARBA00022840"/>
    </source>
</evidence>
<feature type="domain" description="6-phosphofructo-2-kinase" evidence="4">
    <location>
        <begin position="33"/>
        <end position="246"/>
    </location>
</feature>
<dbReference type="CDD" id="cd07067">
    <property type="entry name" value="HP_PGM_like"/>
    <property type="match status" value="1"/>
</dbReference>
<dbReference type="PANTHER" id="PTHR10606:SF44">
    <property type="entry name" value="6-PHOSPHOFRUCTO 2-KINASE_FRUCTOSE 2,6-BISPHOSPHATASE LONG FORM"/>
    <property type="match status" value="1"/>
</dbReference>
<evidence type="ECO:0000259" key="4">
    <source>
        <dbReference type="Pfam" id="PF01591"/>
    </source>
</evidence>
<keyword evidence="6" id="KW-1185">Reference proteome</keyword>
<dbReference type="PANTHER" id="PTHR10606">
    <property type="entry name" value="6-PHOSPHOFRUCTO-2-KINASE/FRUCTOSE-2,6-BISPHOSPHATASE"/>
    <property type="match status" value="1"/>
</dbReference>
<dbReference type="PRINTS" id="PR00991">
    <property type="entry name" value="6PFRUCTKNASE"/>
</dbReference>
<sequence>MMRSVSDGSSSPSKRSENPYPQSWGPPTTYATRSDKIIVVMVGLPGRGKSYISRRLSHYISFFYGAPCKVFSISSYKPPSEDAGGRLLDTAKEAAAAELVDWMNEIVPERLDTGEDRYISGDFGAVAFFDSFNSTIEQREWIVKRVAVTGAKVIFLESICRDEDLVKRNVLASVTAGGPGDEASAAEIVGDFLEHIRPYEVTYEEMQEKDLSWIKIIDAGREVAMNRIRGFLPSRMAQFLINLHMTRTPFYLSRHGQSVYNELGKIGGDSMLTTHGEEYALKLGEWAATHICHTPSGKPVPARLWTSSLQRTIRTARHIPHPVITVSPEQNEWIQMRPKVFRNLDEIYAGECDGMTYEEIASAYPNEARSRKQDKFAYRYPRGESYIDLIARLEPIALEMERQREPLLIAIHRVLYAYLMGLPREQCVDVSIPLNTVIKITPTEEGCMEERFTLIQHPPGTSLDPASH</sequence>
<dbReference type="InterPro" id="IPR027417">
    <property type="entry name" value="P-loop_NTPase"/>
</dbReference>